<gene>
    <name evidence="1" type="ORF">OP10G_3385</name>
</gene>
<evidence type="ECO:0000313" key="1">
    <source>
        <dbReference type="EMBL" id="AIE86753.1"/>
    </source>
</evidence>
<dbReference type="AlphaFoldDB" id="A0A068NT78"/>
<protein>
    <submittedName>
        <fullName evidence="1">ATPase</fullName>
    </submittedName>
</protein>
<accession>A0A068NT78</accession>
<dbReference type="STRING" id="661478.OP10G_3385"/>
<dbReference type="KEGG" id="fgi:OP10G_3385"/>
<organism evidence="1 2">
    <name type="scientific">Fimbriimonas ginsengisoli Gsoil 348</name>
    <dbReference type="NCBI Taxonomy" id="661478"/>
    <lineage>
        <taxon>Bacteria</taxon>
        <taxon>Bacillati</taxon>
        <taxon>Armatimonadota</taxon>
        <taxon>Fimbriimonadia</taxon>
        <taxon>Fimbriimonadales</taxon>
        <taxon>Fimbriimonadaceae</taxon>
        <taxon>Fimbriimonas</taxon>
    </lineage>
</organism>
<dbReference type="EMBL" id="CP007139">
    <property type="protein sequence ID" value="AIE86753.1"/>
    <property type="molecule type" value="Genomic_DNA"/>
</dbReference>
<keyword evidence="2" id="KW-1185">Reference proteome</keyword>
<dbReference type="HOGENOM" id="CLU_2023303_0_0_0"/>
<reference evidence="1 2" key="1">
    <citation type="journal article" date="2014" name="PLoS ONE">
        <title>The first complete genome sequence of the class fimbriimonadia in the phylum armatimonadetes.</title>
        <authorList>
            <person name="Hu Z.Y."/>
            <person name="Wang Y.Z."/>
            <person name="Im W.T."/>
            <person name="Wang S.Y."/>
            <person name="Zhao G.P."/>
            <person name="Zheng H.J."/>
            <person name="Quan Z.X."/>
        </authorList>
    </citation>
    <scope>NUCLEOTIDE SEQUENCE [LARGE SCALE GENOMIC DNA]</scope>
    <source>
        <strain evidence="1">Gsoil 348</strain>
    </source>
</reference>
<evidence type="ECO:0000313" key="2">
    <source>
        <dbReference type="Proteomes" id="UP000027982"/>
    </source>
</evidence>
<dbReference type="Proteomes" id="UP000027982">
    <property type="component" value="Chromosome"/>
</dbReference>
<proteinExistence type="predicted"/>
<name>A0A068NT78_FIMGI</name>
<sequence length="122" mass="13704">MESGADKIRRAAGSYIELARRLGEERVKIRAGDIVRELRLENRTPSVCSALSSVKFQQQYGVRLEEREGPSQSTSTQFTYSILSGRTPKSSFESLLGAGEEAYEKVGGADAWHREMRESFDR</sequence>